<dbReference type="AlphaFoldDB" id="A0ABD5V240"/>
<reference evidence="2 3" key="1">
    <citation type="journal article" date="2019" name="Int. J. Syst. Evol. Microbiol.">
        <title>The Global Catalogue of Microorganisms (GCM) 10K type strain sequencing project: providing services to taxonomists for standard genome sequencing and annotation.</title>
        <authorList>
            <consortium name="The Broad Institute Genomics Platform"/>
            <consortium name="The Broad Institute Genome Sequencing Center for Infectious Disease"/>
            <person name="Wu L."/>
            <person name="Ma J."/>
        </authorList>
    </citation>
    <scope>NUCLEOTIDE SEQUENCE [LARGE SCALE GENOMIC DNA]</scope>
    <source>
        <strain evidence="2 3">SKJ47</strain>
    </source>
</reference>
<evidence type="ECO:0000313" key="3">
    <source>
        <dbReference type="Proteomes" id="UP001596296"/>
    </source>
</evidence>
<feature type="domain" description="DICT" evidence="1">
    <location>
        <begin position="120"/>
        <end position="215"/>
    </location>
</feature>
<sequence>MADSLRAFLDRLDDPERSLVVHNRSSPEAARNLLEDLLDNQPVPVHESFDPDEEVVEEDVVLLVEDGRVLARSTMDELLSAVLLVNSDLYTTGGRSLSEVELPEVLERLDDVPFHVRGYPESNKEKLLLITISRVIERTAAEASSGTLRSSFQRLSRIEDERGTRAVYETVGSRGVDVHVYGIPDRDLEGKLPVTVHGGTAEEYRRSWFVVYTPDDPTTERNEHVGLLALEDEPNVWDGFWTYRDDLVRDLDAYIRRAL</sequence>
<dbReference type="InterPro" id="IPR019278">
    <property type="entry name" value="DICT_dom"/>
</dbReference>
<dbReference type="RefSeq" id="WP_379744537.1">
    <property type="nucleotide sequence ID" value="NZ_JBHSVN010000001.1"/>
</dbReference>
<organism evidence="2 3">
    <name type="scientific">Halopenitus salinus</name>
    <dbReference type="NCBI Taxonomy" id="1198295"/>
    <lineage>
        <taxon>Archaea</taxon>
        <taxon>Methanobacteriati</taxon>
        <taxon>Methanobacteriota</taxon>
        <taxon>Stenosarchaea group</taxon>
        <taxon>Halobacteria</taxon>
        <taxon>Halobacteriales</taxon>
        <taxon>Haloferacaceae</taxon>
        <taxon>Halopenitus</taxon>
    </lineage>
</organism>
<accession>A0ABD5V240</accession>
<dbReference type="Pfam" id="PF10069">
    <property type="entry name" value="DICT"/>
    <property type="match status" value="1"/>
</dbReference>
<dbReference type="PIRSF" id="PIRSF030471">
    <property type="entry name" value="STR_Vng0742h_prd"/>
    <property type="match status" value="1"/>
</dbReference>
<name>A0ABD5V240_9EURY</name>
<protein>
    <submittedName>
        <fullName evidence="2">DICT sensory domain-containing protein</fullName>
    </submittedName>
</protein>
<dbReference type="InterPro" id="IPR016954">
    <property type="entry name" value="Uncharacterised_Vng0742h"/>
</dbReference>
<evidence type="ECO:0000313" key="2">
    <source>
        <dbReference type="EMBL" id="MFC6893216.1"/>
    </source>
</evidence>
<proteinExistence type="predicted"/>
<gene>
    <name evidence="2" type="ORF">ACFQE9_11470</name>
</gene>
<comment type="caution">
    <text evidence="2">The sequence shown here is derived from an EMBL/GenBank/DDBJ whole genome shotgun (WGS) entry which is preliminary data.</text>
</comment>
<keyword evidence="3" id="KW-1185">Reference proteome</keyword>
<dbReference type="Proteomes" id="UP001596296">
    <property type="component" value="Unassembled WGS sequence"/>
</dbReference>
<dbReference type="EMBL" id="JBHSXL010000009">
    <property type="protein sequence ID" value="MFC6893216.1"/>
    <property type="molecule type" value="Genomic_DNA"/>
</dbReference>
<evidence type="ECO:0000259" key="1">
    <source>
        <dbReference type="Pfam" id="PF10069"/>
    </source>
</evidence>